<proteinExistence type="predicted"/>
<dbReference type="AlphaFoldDB" id="A0A8S0SM97"/>
<protein>
    <submittedName>
        <fullName evidence="1">Uncharacterized protein</fullName>
    </submittedName>
</protein>
<name>A0A8S0SM97_OLEEU</name>
<keyword evidence="2" id="KW-1185">Reference proteome</keyword>
<sequence length="87" mass="9727">MCKSKDCVMKFSGGVRGGNDEISGGQCHHNIQHLVSALMVWLEMRFNPFGCVSLKNKESGWILVCSSLSWNAEGRAIVALERQREEE</sequence>
<evidence type="ECO:0000313" key="2">
    <source>
        <dbReference type="Proteomes" id="UP000594638"/>
    </source>
</evidence>
<accession>A0A8S0SM97</accession>
<dbReference type="Proteomes" id="UP000594638">
    <property type="component" value="Unassembled WGS sequence"/>
</dbReference>
<evidence type="ECO:0000313" key="1">
    <source>
        <dbReference type="EMBL" id="CAA2993840.1"/>
    </source>
</evidence>
<organism evidence="1 2">
    <name type="scientific">Olea europaea subsp. europaea</name>
    <dbReference type="NCBI Taxonomy" id="158383"/>
    <lineage>
        <taxon>Eukaryota</taxon>
        <taxon>Viridiplantae</taxon>
        <taxon>Streptophyta</taxon>
        <taxon>Embryophyta</taxon>
        <taxon>Tracheophyta</taxon>
        <taxon>Spermatophyta</taxon>
        <taxon>Magnoliopsida</taxon>
        <taxon>eudicotyledons</taxon>
        <taxon>Gunneridae</taxon>
        <taxon>Pentapetalae</taxon>
        <taxon>asterids</taxon>
        <taxon>lamiids</taxon>
        <taxon>Lamiales</taxon>
        <taxon>Oleaceae</taxon>
        <taxon>Oleeae</taxon>
        <taxon>Olea</taxon>
    </lineage>
</organism>
<dbReference type="EMBL" id="CACTIH010005457">
    <property type="protein sequence ID" value="CAA2993840.1"/>
    <property type="molecule type" value="Genomic_DNA"/>
</dbReference>
<comment type="caution">
    <text evidence="1">The sequence shown here is derived from an EMBL/GenBank/DDBJ whole genome shotgun (WGS) entry which is preliminary data.</text>
</comment>
<gene>
    <name evidence="1" type="ORF">OLEA9_A073847</name>
</gene>
<reference evidence="1 2" key="1">
    <citation type="submission" date="2019-12" db="EMBL/GenBank/DDBJ databases">
        <authorList>
            <person name="Alioto T."/>
            <person name="Alioto T."/>
            <person name="Gomez Garrido J."/>
        </authorList>
    </citation>
    <scope>NUCLEOTIDE SEQUENCE [LARGE SCALE GENOMIC DNA]</scope>
</reference>
<dbReference type="Gramene" id="OE9A073847T1">
    <property type="protein sequence ID" value="OE9A073847C1"/>
    <property type="gene ID" value="OE9A073847"/>
</dbReference>